<dbReference type="Gene3D" id="3.40.50.2300">
    <property type="match status" value="1"/>
</dbReference>
<feature type="domain" description="HTH luxR-type" evidence="2">
    <location>
        <begin position="124"/>
        <end position="189"/>
    </location>
</feature>
<gene>
    <name evidence="3" type="ORF">STA1M1_00390</name>
</gene>
<keyword evidence="1 3" id="KW-0238">DNA-binding</keyword>
<comment type="caution">
    <text evidence="3">The sequence shown here is derived from an EMBL/GenBank/DDBJ whole genome shotgun (WGS) entry which is preliminary data.</text>
</comment>
<keyword evidence="4" id="KW-1185">Reference proteome</keyword>
<dbReference type="CDD" id="cd06170">
    <property type="entry name" value="LuxR_C_like"/>
    <property type="match status" value="1"/>
</dbReference>
<protein>
    <submittedName>
        <fullName evidence="3">DNA-binding response regulator</fullName>
    </submittedName>
</protein>
<dbReference type="Proteomes" id="UP001144205">
    <property type="component" value="Unassembled WGS sequence"/>
</dbReference>
<dbReference type="SUPFAM" id="SSF46894">
    <property type="entry name" value="C-terminal effector domain of the bipartite response regulators"/>
    <property type="match status" value="1"/>
</dbReference>
<accession>A0ABQ5LP35</accession>
<dbReference type="SMART" id="SM00421">
    <property type="entry name" value="HTH_LUXR"/>
    <property type="match status" value="1"/>
</dbReference>
<evidence type="ECO:0000313" key="4">
    <source>
        <dbReference type="Proteomes" id="UP001144205"/>
    </source>
</evidence>
<proteinExistence type="predicted"/>
<dbReference type="SUPFAM" id="SSF52172">
    <property type="entry name" value="CheY-like"/>
    <property type="match status" value="1"/>
</dbReference>
<dbReference type="InterPro" id="IPR039420">
    <property type="entry name" value="WalR-like"/>
</dbReference>
<dbReference type="InterPro" id="IPR000792">
    <property type="entry name" value="Tscrpt_reg_LuxR_C"/>
</dbReference>
<evidence type="ECO:0000259" key="2">
    <source>
        <dbReference type="PROSITE" id="PS50043"/>
    </source>
</evidence>
<reference evidence="3" key="1">
    <citation type="journal article" date="2023" name="Int. J. Syst. Evol. Microbiol.">
        <title>Sinisalibacter aestuarii sp. nov., isolated from estuarine sediment of the Arakawa River.</title>
        <authorList>
            <person name="Arafat S.T."/>
            <person name="Hirano S."/>
            <person name="Sato A."/>
            <person name="Takeuchi K."/>
            <person name="Yasuda T."/>
            <person name="Terahara T."/>
            <person name="Hamada M."/>
            <person name="Kobayashi T."/>
        </authorList>
    </citation>
    <scope>NUCLEOTIDE SEQUENCE</scope>
    <source>
        <strain evidence="3">B-399</strain>
    </source>
</reference>
<dbReference type="GO" id="GO:0003677">
    <property type="term" value="F:DNA binding"/>
    <property type="evidence" value="ECO:0007669"/>
    <property type="project" value="UniProtKB-KW"/>
</dbReference>
<evidence type="ECO:0000256" key="1">
    <source>
        <dbReference type="ARBA" id="ARBA00023125"/>
    </source>
</evidence>
<dbReference type="PROSITE" id="PS50043">
    <property type="entry name" value="HTH_LUXR_2"/>
    <property type="match status" value="1"/>
</dbReference>
<evidence type="ECO:0000313" key="3">
    <source>
        <dbReference type="EMBL" id="GKY86170.1"/>
    </source>
</evidence>
<dbReference type="PROSITE" id="PS00622">
    <property type="entry name" value="HTH_LUXR_1"/>
    <property type="match status" value="1"/>
</dbReference>
<dbReference type="Pfam" id="PF00196">
    <property type="entry name" value="GerE"/>
    <property type="match status" value="1"/>
</dbReference>
<dbReference type="InterPro" id="IPR011006">
    <property type="entry name" value="CheY-like_superfamily"/>
</dbReference>
<sequence>MAGKLAQRLTVDTAKASFVFEHTERGVLARLGDRPGADIVLLDWRLAGLSGSKGVRTVRPLLRRRRLGVLAQKPTFEEARRALVAGAQGVLPLDASRDLILSGIALLTANQRFILFDTPVVLDTNEGAETLSERELQVLRGICDGLQNKEIAHSFQVQEVTVKMHVRAIIRKLSARNRTHAAMIARDLGIV</sequence>
<dbReference type="PANTHER" id="PTHR43214">
    <property type="entry name" value="TWO-COMPONENT RESPONSE REGULATOR"/>
    <property type="match status" value="1"/>
</dbReference>
<organism evidence="3 4">
    <name type="scientific">Sinisalibacter aestuarii</name>
    <dbReference type="NCBI Taxonomy" id="2949426"/>
    <lineage>
        <taxon>Bacteria</taxon>
        <taxon>Pseudomonadati</taxon>
        <taxon>Pseudomonadota</taxon>
        <taxon>Alphaproteobacteria</taxon>
        <taxon>Rhodobacterales</taxon>
        <taxon>Roseobacteraceae</taxon>
        <taxon>Sinisalibacter</taxon>
    </lineage>
</organism>
<dbReference type="EMBL" id="BROH01000001">
    <property type="protein sequence ID" value="GKY86170.1"/>
    <property type="molecule type" value="Genomic_DNA"/>
</dbReference>
<dbReference type="PRINTS" id="PR00038">
    <property type="entry name" value="HTHLUXR"/>
</dbReference>
<dbReference type="InterPro" id="IPR016032">
    <property type="entry name" value="Sig_transdc_resp-reg_C-effctor"/>
</dbReference>
<name>A0ABQ5LP35_9RHOB</name>